<gene>
    <name evidence="2" type="ORF">AMQ74_01738</name>
</gene>
<name>A0A150IPT1_9EURY</name>
<evidence type="ECO:0000313" key="2">
    <source>
        <dbReference type="EMBL" id="KYC46898.1"/>
    </source>
</evidence>
<protein>
    <submittedName>
        <fullName evidence="2">Uncharacterized protein</fullName>
    </submittedName>
</protein>
<organism evidence="2 3">
    <name type="scientific">Candidatus Methanofastidiosum methylothiophilum</name>
    <dbReference type="NCBI Taxonomy" id="1705564"/>
    <lineage>
        <taxon>Archaea</taxon>
        <taxon>Methanobacteriati</taxon>
        <taxon>Methanobacteriota</taxon>
        <taxon>Stenosarchaea group</taxon>
        <taxon>Candidatus Methanofastidiosia</taxon>
        <taxon>Candidatus Methanofastidiosales</taxon>
        <taxon>Candidatus Methanofastidiosaceae</taxon>
        <taxon>Candidatus Methanofastidiosum</taxon>
    </lineage>
</organism>
<keyword evidence="1" id="KW-0175">Coiled coil</keyword>
<accession>A0A150IPT1</accession>
<evidence type="ECO:0000313" key="3">
    <source>
        <dbReference type="Proteomes" id="UP000075578"/>
    </source>
</evidence>
<comment type="caution">
    <text evidence="2">The sequence shown here is derived from an EMBL/GenBank/DDBJ whole genome shotgun (WGS) entry which is preliminary data.</text>
</comment>
<sequence>MKEFGYTIQELRETPAMSFMLLLEEMQKQAEREEAEMKKSKTIK</sequence>
<dbReference type="Proteomes" id="UP000075578">
    <property type="component" value="Unassembled WGS sequence"/>
</dbReference>
<evidence type="ECO:0000256" key="1">
    <source>
        <dbReference type="SAM" id="Coils"/>
    </source>
</evidence>
<feature type="coiled-coil region" evidence="1">
    <location>
        <begin position="16"/>
        <end position="43"/>
    </location>
</feature>
<dbReference type="AlphaFoldDB" id="A0A150IPT1"/>
<proteinExistence type="predicted"/>
<reference evidence="2 3" key="1">
    <citation type="journal article" date="2016" name="ISME J.">
        <title>Chasing the elusive Euryarchaeota class WSA2: genomes reveal a uniquely fastidious methyl-reducing methanogen.</title>
        <authorList>
            <person name="Nobu M.K."/>
            <person name="Narihiro T."/>
            <person name="Kuroda K."/>
            <person name="Mei R."/>
            <person name="Liu W.T."/>
        </authorList>
    </citation>
    <scope>NUCLEOTIDE SEQUENCE [LARGE SCALE GENOMIC DNA]</scope>
    <source>
        <strain evidence="2">U1lsi0528_Bin089</strain>
    </source>
</reference>
<dbReference type="EMBL" id="LNGD01000175">
    <property type="protein sequence ID" value="KYC46898.1"/>
    <property type="molecule type" value="Genomic_DNA"/>
</dbReference>